<feature type="repeat" description="ANK" evidence="3">
    <location>
        <begin position="180"/>
        <end position="212"/>
    </location>
</feature>
<gene>
    <name evidence="5" type="ORF">C1SCF055_LOCUS18985</name>
</gene>
<dbReference type="Pfam" id="PF12796">
    <property type="entry name" value="Ank_2"/>
    <property type="match status" value="1"/>
</dbReference>
<evidence type="ECO:0000256" key="1">
    <source>
        <dbReference type="ARBA" id="ARBA00022737"/>
    </source>
</evidence>
<dbReference type="PANTHER" id="PTHR24173:SF74">
    <property type="entry name" value="ANKYRIN REPEAT DOMAIN-CONTAINING PROTEIN 16"/>
    <property type="match status" value="1"/>
</dbReference>
<evidence type="ECO:0000256" key="2">
    <source>
        <dbReference type="ARBA" id="ARBA00023043"/>
    </source>
</evidence>
<evidence type="ECO:0000313" key="7">
    <source>
        <dbReference type="Proteomes" id="UP001152797"/>
    </source>
</evidence>
<organism evidence="5">
    <name type="scientific">Cladocopium goreaui</name>
    <dbReference type="NCBI Taxonomy" id="2562237"/>
    <lineage>
        <taxon>Eukaryota</taxon>
        <taxon>Sar</taxon>
        <taxon>Alveolata</taxon>
        <taxon>Dinophyceae</taxon>
        <taxon>Suessiales</taxon>
        <taxon>Symbiodiniaceae</taxon>
        <taxon>Cladocopium</taxon>
    </lineage>
</organism>
<dbReference type="Pfam" id="PF13637">
    <property type="entry name" value="Ank_4"/>
    <property type="match status" value="1"/>
</dbReference>
<dbReference type="Proteomes" id="UP001152797">
    <property type="component" value="Unassembled WGS sequence"/>
</dbReference>
<keyword evidence="7" id="KW-1185">Reference proteome</keyword>
<dbReference type="OrthoDB" id="284343at2759"/>
<dbReference type="SMART" id="SM00248">
    <property type="entry name" value="ANK"/>
    <property type="match status" value="5"/>
</dbReference>
<dbReference type="InterPro" id="IPR036770">
    <property type="entry name" value="Ankyrin_rpt-contain_sf"/>
</dbReference>
<protein>
    <submittedName>
        <fullName evidence="6">Palmitoyltransferase AKR1 (Ankyri n repeat-containing protein AKR1)</fullName>
    </submittedName>
</protein>
<reference evidence="6 7" key="2">
    <citation type="submission" date="2024-05" db="EMBL/GenBank/DDBJ databases">
        <authorList>
            <person name="Chen Y."/>
            <person name="Shah S."/>
            <person name="Dougan E. K."/>
            <person name="Thang M."/>
            <person name="Chan C."/>
        </authorList>
    </citation>
    <scope>NUCLEOTIDE SEQUENCE [LARGE SCALE GENOMIC DNA]</scope>
</reference>
<dbReference type="EMBL" id="CAMXCT020001672">
    <property type="protein sequence ID" value="CAL1145507.1"/>
    <property type="molecule type" value="Genomic_DNA"/>
</dbReference>
<dbReference type="SUPFAM" id="SSF48403">
    <property type="entry name" value="Ankyrin repeat"/>
    <property type="match status" value="1"/>
</dbReference>
<sequence length="347" mass="37809">VFPTGTSLNSASDAQAAPSRRSAAVSRAAGTPDFTDLQERLAKFQLLETSETWEWDAPPPETQALAAALTTGNLEEKEALAAFYFLILWPLLKRRADISICAGDLQRTALHVAAEKCYVKLIEELLKHRADPNRADRAGETALFAVAHSVSWSSAAPRHRRATVQRLVEGEADINFSNPRGRMPLHVAVSCKDASVLSALLDELADVNAKDLGGFTALMWAAGRGSAEQVQQLLDAKAESDLVANRGQTALVFALTNNCEEVVEILKKRAAAADHQAKVPPQHEQAESRSEMHMPFLGQVGSRFAPDLSSNSYGAHSAFVKKDVQESCSVRATLFICFIIKKYDDPW</sequence>
<dbReference type="PROSITE" id="PS50297">
    <property type="entry name" value="ANK_REP_REGION"/>
    <property type="match status" value="2"/>
</dbReference>
<feature type="compositionally biased region" description="Low complexity" evidence="4">
    <location>
        <begin position="10"/>
        <end position="22"/>
    </location>
</feature>
<evidence type="ECO:0000313" key="5">
    <source>
        <dbReference type="EMBL" id="CAI3992132.1"/>
    </source>
</evidence>
<dbReference type="PANTHER" id="PTHR24173">
    <property type="entry name" value="ANKYRIN REPEAT CONTAINING"/>
    <property type="match status" value="1"/>
</dbReference>
<proteinExistence type="predicted"/>
<dbReference type="EMBL" id="CAMXCT030001672">
    <property type="protein sequence ID" value="CAL4779444.1"/>
    <property type="molecule type" value="Genomic_DNA"/>
</dbReference>
<feature type="repeat" description="ANK" evidence="3">
    <location>
        <begin position="105"/>
        <end position="137"/>
    </location>
</feature>
<evidence type="ECO:0000256" key="3">
    <source>
        <dbReference type="PROSITE-ProRule" id="PRU00023"/>
    </source>
</evidence>
<evidence type="ECO:0000313" key="6">
    <source>
        <dbReference type="EMBL" id="CAL4779444.1"/>
    </source>
</evidence>
<evidence type="ECO:0000256" key="4">
    <source>
        <dbReference type="SAM" id="MobiDB-lite"/>
    </source>
</evidence>
<accession>A0A9P1CH11</accession>
<feature type="region of interest" description="Disordered" evidence="4">
    <location>
        <begin position="1"/>
        <end position="22"/>
    </location>
</feature>
<name>A0A9P1CH11_9DINO</name>
<keyword evidence="2 3" id="KW-0040">ANK repeat</keyword>
<keyword evidence="1" id="KW-0677">Repeat</keyword>
<dbReference type="InterPro" id="IPR002110">
    <property type="entry name" value="Ankyrin_rpt"/>
</dbReference>
<dbReference type="Gene3D" id="1.25.40.20">
    <property type="entry name" value="Ankyrin repeat-containing domain"/>
    <property type="match status" value="2"/>
</dbReference>
<dbReference type="PROSITE" id="PS50088">
    <property type="entry name" value="ANK_REPEAT"/>
    <property type="match status" value="2"/>
</dbReference>
<feature type="non-terminal residue" evidence="5">
    <location>
        <position position="1"/>
    </location>
</feature>
<dbReference type="EMBL" id="CAMXCT010001672">
    <property type="protein sequence ID" value="CAI3992132.1"/>
    <property type="molecule type" value="Genomic_DNA"/>
</dbReference>
<reference evidence="5" key="1">
    <citation type="submission" date="2022-10" db="EMBL/GenBank/DDBJ databases">
        <authorList>
            <person name="Chen Y."/>
            <person name="Dougan E. K."/>
            <person name="Chan C."/>
            <person name="Rhodes N."/>
            <person name="Thang M."/>
        </authorList>
    </citation>
    <scope>NUCLEOTIDE SEQUENCE</scope>
</reference>
<comment type="caution">
    <text evidence="5">The sequence shown here is derived from an EMBL/GenBank/DDBJ whole genome shotgun (WGS) entry which is preliminary data.</text>
</comment>
<dbReference type="AlphaFoldDB" id="A0A9P1CH11"/>